<dbReference type="EMBL" id="JAVDYG010000001">
    <property type="protein sequence ID" value="MDR7362838.1"/>
    <property type="molecule type" value="Genomic_DNA"/>
</dbReference>
<dbReference type="InterPro" id="IPR029063">
    <property type="entry name" value="SAM-dependent_MTases_sf"/>
</dbReference>
<accession>A0ABU2BW28</accession>
<keyword evidence="4" id="KW-0949">S-adenosyl-L-methionine</keyword>
<evidence type="ECO:0000313" key="8">
    <source>
        <dbReference type="Proteomes" id="UP001183648"/>
    </source>
</evidence>
<dbReference type="InterPro" id="IPR007848">
    <property type="entry name" value="Small_mtfrase_dom"/>
</dbReference>
<dbReference type="Proteomes" id="UP001183648">
    <property type="component" value="Unassembled WGS sequence"/>
</dbReference>
<keyword evidence="8" id="KW-1185">Reference proteome</keyword>
<dbReference type="GO" id="GO:0032259">
    <property type="term" value="P:methylation"/>
    <property type="evidence" value="ECO:0007669"/>
    <property type="project" value="UniProtKB-KW"/>
</dbReference>
<dbReference type="InterPro" id="IPR002052">
    <property type="entry name" value="DNA_methylase_N6_adenine_CS"/>
</dbReference>
<evidence type="ECO:0000256" key="4">
    <source>
        <dbReference type="ARBA" id="ARBA00022691"/>
    </source>
</evidence>
<dbReference type="RefSeq" id="WP_310302361.1">
    <property type="nucleotide sequence ID" value="NZ_BAAAPS010000013.1"/>
</dbReference>
<dbReference type="Pfam" id="PF23186">
    <property type="entry name" value="DUF7059"/>
    <property type="match status" value="1"/>
</dbReference>
<feature type="domain" description="DUF7059" evidence="6">
    <location>
        <begin position="20"/>
        <end position="102"/>
    </location>
</feature>
<dbReference type="CDD" id="cd02440">
    <property type="entry name" value="AdoMet_MTases"/>
    <property type="match status" value="1"/>
</dbReference>
<gene>
    <name evidence="7" type="ORF">J2S63_002391</name>
</gene>
<dbReference type="GO" id="GO:0008168">
    <property type="term" value="F:methyltransferase activity"/>
    <property type="evidence" value="ECO:0007669"/>
    <property type="project" value="UniProtKB-KW"/>
</dbReference>
<dbReference type="Pfam" id="PF05175">
    <property type="entry name" value="MTS"/>
    <property type="match status" value="1"/>
</dbReference>
<evidence type="ECO:0000256" key="1">
    <source>
        <dbReference type="ARBA" id="ARBA00006149"/>
    </source>
</evidence>
<dbReference type="PROSITE" id="PS00092">
    <property type="entry name" value="N6_MTASE"/>
    <property type="match status" value="1"/>
</dbReference>
<evidence type="ECO:0000259" key="5">
    <source>
        <dbReference type="Pfam" id="PF05175"/>
    </source>
</evidence>
<dbReference type="InterPro" id="IPR055487">
    <property type="entry name" value="DUF7059"/>
</dbReference>
<organism evidence="7 8">
    <name type="scientific">Nocardioides marmoribigeumensis</name>
    <dbReference type="NCBI Taxonomy" id="433649"/>
    <lineage>
        <taxon>Bacteria</taxon>
        <taxon>Bacillati</taxon>
        <taxon>Actinomycetota</taxon>
        <taxon>Actinomycetes</taxon>
        <taxon>Propionibacteriales</taxon>
        <taxon>Nocardioidaceae</taxon>
        <taxon>Nocardioides</taxon>
    </lineage>
</organism>
<feature type="domain" description="Methyltransferase small" evidence="5">
    <location>
        <begin position="145"/>
        <end position="275"/>
    </location>
</feature>
<comment type="similarity">
    <text evidence="1">Belongs to the eukaryotic/archaeal PrmC-related family.</text>
</comment>
<evidence type="ECO:0000313" key="7">
    <source>
        <dbReference type="EMBL" id="MDR7362838.1"/>
    </source>
</evidence>
<reference evidence="7 8" key="1">
    <citation type="submission" date="2023-07" db="EMBL/GenBank/DDBJ databases">
        <title>Sequencing the genomes of 1000 actinobacteria strains.</title>
        <authorList>
            <person name="Klenk H.-P."/>
        </authorList>
    </citation>
    <scope>NUCLEOTIDE SEQUENCE [LARGE SCALE GENOMIC DNA]</scope>
    <source>
        <strain evidence="7 8">DSM 19426</strain>
    </source>
</reference>
<dbReference type="PANTHER" id="PTHR45875:SF1">
    <property type="entry name" value="METHYLTRANSFERASE N6AMT1"/>
    <property type="match status" value="1"/>
</dbReference>
<dbReference type="PANTHER" id="PTHR45875">
    <property type="entry name" value="METHYLTRANSFERASE N6AMT1"/>
    <property type="match status" value="1"/>
</dbReference>
<dbReference type="Gene3D" id="3.40.50.150">
    <property type="entry name" value="Vaccinia Virus protein VP39"/>
    <property type="match status" value="1"/>
</dbReference>
<keyword evidence="2 7" id="KW-0489">Methyltransferase</keyword>
<evidence type="ECO:0000256" key="2">
    <source>
        <dbReference type="ARBA" id="ARBA00022603"/>
    </source>
</evidence>
<protein>
    <submittedName>
        <fullName evidence="7">Methylase of polypeptide subunit release factors</fullName>
    </submittedName>
</protein>
<sequence length="501" mass="54153">MDAPLLPDPVTDRLAEALDAAGFRYDAVAGLLGPLAHAALSRNETTPAMRATTGGSPLETLTRLWPLQAPVDVDAVERALPGLLDPLCVAGVLERSVGSVRARLDVRPYADEDHDWWVVSDLTPGLDGTGTRQVSDHVLGISSASSSLAQLTVRRPVGRALDLGTGCGVQGLHLAAHARHVVATDVNRRALAVTRLNARLNGVTLDVREGSLYEPVRREEFDLVVTNPPFVVSPATGERLVYRDSGFPGDEMVRRVVTGAAEHLAPGGVAQVLANWVHEDGLPWEDRVRGWLGDDLDAWVVQREVLDPAQYVELWLRDAGHDRSADYTSRYDAWLRWFEEQRVTAIGMGWLALRRTAGAGRTPVVRLEDWPYDVEQPLGTEIADWLDRVELLAGLDDAALLAGTWRTRADVRQETLGPPGAPDPEAIVLRQQRGFRRARHVDTVEAALVGASDGDLPAGRLLEAIGELLGQPVDVAAGAATVRGLVTDGFLVRPSTAHVAP</sequence>
<evidence type="ECO:0000259" key="6">
    <source>
        <dbReference type="Pfam" id="PF23186"/>
    </source>
</evidence>
<dbReference type="InterPro" id="IPR052190">
    <property type="entry name" value="Euk-Arch_PrmC-MTase"/>
</dbReference>
<dbReference type="SUPFAM" id="SSF53335">
    <property type="entry name" value="S-adenosyl-L-methionine-dependent methyltransferases"/>
    <property type="match status" value="1"/>
</dbReference>
<evidence type="ECO:0000256" key="3">
    <source>
        <dbReference type="ARBA" id="ARBA00022679"/>
    </source>
</evidence>
<keyword evidence="3" id="KW-0808">Transferase</keyword>
<proteinExistence type="inferred from homology"/>
<name>A0ABU2BW28_9ACTN</name>
<comment type="caution">
    <text evidence="7">The sequence shown here is derived from an EMBL/GenBank/DDBJ whole genome shotgun (WGS) entry which is preliminary data.</text>
</comment>